<dbReference type="Gene3D" id="1.10.472.10">
    <property type="entry name" value="Cyclin-like"/>
    <property type="match status" value="3"/>
</dbReference>
<dbReference type="GO" id="GO:0051301">
    <property type="term" value="P:cell division"/>
    <property type="evidence" value="ECO:0007669"/>
    <property type="project" value="UniProtKB-KW"/>
</dbReference>
<dbReference type="Pfam" id="PF00134">
    <property type="entry name" value="Cyclin_N"/>
    <property type="match status" value="2"/>
</dbReference>
<dbReference type="InterPro" id="IPR039361">
    <property type="entry name" value="Cyclin"/>
</dbReference>
<evidence type="ECO:0000256" key="3">
    <source>
        <dbReference type="SAM" id="MobiDB-lite"/>
    </source>
</evidence>
<dbReference type="EMBL" id="CP144746">
    <property type="protein sequence ID" value="WVZ59842.1"/>
    <property type="molecule type" value="Genomic_DNA"/>
</dbReference>
<dbReference type="AlphaFoldDB" id="A0AAQ3SSA6"/>
<feature type="domain" description="Cyclin N-terminal" evidence="4">
    <location>
        <begin position="107"/>
        <end position="149"/>
    </location>
</feature>
<gene>
    <name evidence="5" type="ORF">U9M48_009935</name>
</gene>
<dbReference type="PANTHER" id="PTHR10177">
    <property type="entry name" value="CYCLINS"/>
    <property type="match status" value="1"/>
</dbReference>
<evidence type="ECO:0000313" key="5">
    <source>
        <dbReference type="EMBL" id="WVZ59842.1"/>
    </source>
</evidence>
<keyword evidence="1" id="KW-0132">Cell division</keyword>
<evidence type="ECO:0000259" key="4">
    <source>
        <dbReference type="Pfam" id="PF00134"/>
    </source>
</evidence>
<sequence length="391" mass="41583">MGEAGEDCSPGRSFSLMCLEDGADLDAAGESAVDDAQLLLLYGGAGVVEEEGEKEEYMGHLVSKESSFLCGSPSAAAFSSDDLSAAAAEASHASCEASSSEEDWFCCARRDTVKWILETRASFGFSHRTAYLAVSYLDRFCLRRRFHVTNYSISTIHPVAVDRLTDLTRRRRWMCVQRSAMPWAARLQAVACVSLAAKMEQDRAPPLSAFRADDGYDFSSANIRKMELLVLSTLGWRMGDVTPLDYLPCLASRLRHRRRDDNSGGGGGGGGGALVAAKAAALIFSAAEAVSVLDYRPSTVAVAAVLAATHGAGATTKEALESEMSGLSPSWLLDKEDVHACYRLMLSEISSAAAPSNKRPPSSPSSGSMDVDAAAASGSKRARLELPVTGQ</sequence>
<protein>
    <recommendedName>
        <fullName evidence="4">Cyclin N-terminal domain-containing protein</fullName>
    </recommendedName>
</protein>
<keyword evidence="2" id="KW-0131">Cell cycle</keyword>
<feature type="domain" description="Cyclin N-terminal" evidence="4">
    <location>
        <begin position="184"/>
        <end position="238"/>
    </location>
</feature>
<evidence type="ECO:0000256" key="2">
    <source>
        <dbReference type="ARBA" id="ARBA00023306"/>
    </source>
</evidence>
<reference evidence="5 6" key="1">
    <citation type="submission" date="2024-02" db="EMBL/GenBank/DDBJ databases">
        <title>High-quality chromosome-scale genome assembly of Pensacola bahiagrass (Paspalum notatum Flugge var. saurae).</title>
        <authorList>
            <person name="Vega J.M."/>
            <person name="Podio M."/>
            <person name="Orjuela J."/>
            <person name="Siena L.A."/>
            <person name="Pessino S.C."/>
            <person name="Combes M.C."/>
            <person name="Mariac C."/>
            <person name="Albertini E."/>
            <person name="Pupilli F."/>
            <person name="Ortiz J.P.A."/>
            <person name="Leblanc O."/>
        </authorList>
    </citation>
    <scope>NUCLEOTIDE SEQUENCE [LARGE SCALE GENOMIC DNA]</scope>
    <source>
        <strain evidence="5">R1</strain>
        <tissue evidence="5">Leaf</tissue>
    </source>
</reference>
<dbReference type="SUPFAM" id="SSF47954">
    <property type="entry name" value="Cyclin-like"/>
    <property type="match status" value="1"/>
</dbReference>
<keyword evidence="6" id="KW-1185">Reference proteome</keyword>
<name>A0AAQ3SSA6_PASNO</name>
<evidence type="ECO:0000313" key="6">
    <source>
        <dbReference type="Proteomes" id="UP001341281"/>
    </source>
</evidence>
<feature type="region of interest" description="Disordered" evidence="3">
    <location>
        <begin position="352"/>
        <end position="391"/>
    </location>
</feature>
<dbReference type="InterPro" id="IPR006671">
    <property type="entry name" value="Cyclin_N"/>
</dbReference>
<dbReference type="Proteomes" id="UP001341281">
    <property type="component" value="Chromosome 02"/>
</dbReference>
<feature type="compositionally biased region" description="Low complexity" evidence="3">
    <location>
        <begin position="352"/>
        <end position="368"/>
    </location>
</feature>
<organism evidence="5 6">
    <name type="scientific">Paspalum notatum var. saurae</name>
    <dbReference type="NCBI Taxonomy" id="547442"/>
    <lineage>
        <taxon>Eukaryota</taxon>
        <taxon>Viridiplantae</taxon>
        <taxon>Streptophyta</taxon>
        <taxon>Embryophyta</taxon>
        <taxon>Tracheophyta</taxon>
        <taxon>Spermatophyta</taxon>
        <taxon>Magnoliopsida</taxon>
        <taxon>Liliopsida</taxon>
        <taxon>Poales</taxon>
        <taxon>Poaceae</taxon>
        <taxon>PACMAD clade</taxon>
        <taxon>Panicoideae</taxon>
        <taxon>Andropogonodae</taxon>
        <taxon>Paspaleae</taxon>
        <taxon>Paspalinae</taxon>
        <taxon>Paspalum</taxon>
    </lineage>
</organism>
<dbReference type="InterPro" id="IPR036915">
    <property type="entry name" value="Cyclin-like_sf"/>
</dbReference>
<evidence type="ECO:0000256" key="1">
    <source>
        <dbReference type="ARBA" id="ARBA00022618"/>
    </source>
</evidence>
<proteinExistence type="predicted"/>
<accession>A0AAQ3SSA6</accession>